<evidence type="ECO:0000313" key="3">
    <source>
        <dbReference type="EMBL" id="KAK0437778.1"/>
    </source>
</evidence>
<dbReference type="GeneID" id="85362135"/>
<evidence type="ECO:0000256" key="2">
    <source>
        <dbReference type="SAM" id="Phobius"/>
    </source>
</evidence>
<keyword evidence="4" id="KW-1185">Reference proteome</keyword>
<feature type="compositionally biased region" description="Polar residues" evidence="1">
    <location>
        <begin position="208"/>
        <end position="230"/>
    </location>
</feature>
<proteinExistence type="predicted"/>
<feature type="compositionally biased region" description="Low complexity" evidence="1">
    <location>
        <begin position="93"/>
        <end position="113"/>
    </location>
</feature>
<evidence type="ECO:0000313" key="4">
    <source>
        <dbReference type="Proteomes" id="UP001175211"/>
    </source>
</evidence>
<gene>
    <name evidence="3" type="ORF">EV420DRAFT_1651756</name>
</gene>
<feature type="transmembrane region" description="Helical" evidence="2">
    <location>
        <begin position="6"/>
        <end position="28"/>
    </location>
</feature>
<dbReference type="Proteomes" id="UP001175211">
    <property type="component" value="Unassembled WGS sequence"/>
</dbReference>
<comment type="caution">
    <text evidence="3">The sequence shown here is derived from an EMBL/GenBank/DDBJ whole genome shotgun (WGS) entry which is preliminary data.</text>
</comment>
<accession>A0AA39ML04</accession>
<protein>
    <submittedName>
        <fullName evidence="3">Uncharacterized protein</fullName>
    </submittedName>
</protein>
<organism evidence="3 4">
    <name type="scientific">Armillaria tabescens</name>
    <name type="common">Ringless honey mushroom</name>
    <name type="synonym">Agaricus tabescens</name>
    <dbReference type="NCBI Taxonomy" id="1929756"/>
    <lineage>
        <taxon>Eukaryota</taxon>
        <taxon>Fungi</taxon>
        <taxon>Dikarya</taxon>
        <taxon>Basidiomycota</taxon>
        <taxon>Agaricomycotina</taxon>
        <taxon>Agaricomycetes</taxon>
        <taxon>Agaricomycetidae</taxon>
        <taxon>Agaricales</taxon>
        <taxon>Marasmiineae</taxon>
        <taxon>Physalacriaceae</taxon>
        <taxon>Desarmillaria</taxon>
    </lineage>
</organism>
<feature type="compositionally biased region" description="Low complexity" evidence="1">
    <location>
        <begin position="239"/>
        <end position="253"/>
    </location>
</feature>
<dbReference type="EMBL" id="JAUEPS010000104">
    <property type="protein sequence ID" value="KAK0437778.1"/>
    <property type="molecule type" value="Genomic_DNA"/>
</dbReference>
<keyword evidence="2" id="KW-0472">Membrane</keyword>
<keyword evidence="2" id="KW-1133">Transmembrane helix</keyword>
<dbReference type="RefSeq" id="XP_060322722.1">
    <property type="nucleotide sequence ID" value="XM_060478587.1"/>
</dbReference>
<keyword evidence="2" id="KW-0812">Transmembrane</keyword>
<evidence type="ECO:0000256" key="1">
    <source>
        <dbReference type="SAM" id="MobiDB-lite"/>
    </source>
</evidence>
<name>A0AA39ML04_ARMTA</name>
<sequence length="291" mass="30925">MSTGTIIGIGIGCLVGIAFVVIVIGFLIRRWRRHREDKDVFDASQFRSSAVLLDDDISMSGDSGRGGSGWNSHLRPPTMIERHVNNSPASFTQPQYGYGPQQPTSPTSFSPGQIVGPGPFNEMDIPSGGFDNDPFAAAAYSRDPSVISHDAYLTRQPSQMANEVQLNREPSQVYHADPFQQQQEAQYVDLNRVPSVGSADAVGVAVTTPTQEVSHDSSMTQSAVVSSIPSSGDAKPTVTSPLTSQAASAPAQSNPIANDPAVASRNPAPVGSKRPDTVYTVYDPEDAYGGM</sequence>
<feature type="region of interest" description="Disordered" evidence="1">
    <location>
        <begin position="208"/>
        <end position="291"/>
    </location>
</feature>
<dbReference type="AlphaFoldDB" id="A0AA39ML04"/>
<feature type="region of interest" description="Disordered" evidence="1">
    <location>
        <begin position="84"/>
        <end position="129"/>
    </location>
</feature>
<reference evidence="3" key="1">
    <citation type="submission" date="2023-06" db="EMBL/GenBank/DDBJ databases">
        <authorList>
            <consortium name="Lawrence Berkeley National Laboratory"/>
            <person name="Ahrendt S."/>
            <person name="Sahu N."/>
            <person name="Indic B."/>
            <person name="Wong-Bajracharya J."/>
            <person name="Merenyi Z."/>
            <person name="Ke H.-M."/>
            <person name="Monk M."/>
            <person name="Kocsube S."/>
            <person name="Drula E."/>
            <person name="Lipzen A."/>
            <person name="Balint B."/>
            <person name="Henrissat B."/>
            <person name="Andreopoulos B."/>
            <person name="Martin F.M."/>
            <person name="Harder C.B."/>
            <person name="Rigling D."/>
            <person name="Ford K.L."/>
            <person name="Foster G.D."/>
            <person name="Pangilinan J."/>
            <person name="Papanicolaou A."/>
            <person name="Barry K."/>
            <person name="LaButti K."/>
            <person name="Viragh M."/>
            <person name="Koriabine M."/>
            <person name="Yan M."/>
            <person name="Riley R."/>
            <person name="Champramary S."/>
            <person name="Plett K.L."/>
            <person name="Tsai I.J."/>
            <person name="Slot J."/>
            <person name="Sipos G."/>
            <person name="Plett J."/>
            <person name="Nagy L.G."/>
            <person name="Grigoriev I.V."/>
        </authorList>
    </citation>
    <scope>NUCLEOTIDE SEQUENCE</scope>
    <source>
        <strain evidence="3">CCBAS 213</strain>
    </source>
</reference>